<sequence length="315" mass="34012">MISPAAAASQSHSRSAQTGMVIMVIAMALVPIGDTLSKTLTAFLNPFEIAFWRFLLQMMVLGGVIVLLRRRLQTGPWGLLVLGGFSAAATLGALIGAFVTMPIATAIAIFFVEPLILTVLSALFLGERTGWRRYIAVFVGLIGALIVIRPSWDVFGWTSLLPLVAATAFATNAIVIRKLSRTMDSMSIQFWFALIALGMIGLVLMLTGGMELFSFAEGFDASGPWGLLGIMGLLSALTFFLISEAFRRAPASTIAPFQYLEIVGAVALGYFVFGDFPDFWTWVGTAIILASGLYVFQRERKQGQVPKSEAVHGTE</sequence>
<name>A0A1G7YCG9_9HYPH</name>
<feature type="transmembrane region" description="Helical" evidence="1">
    <location>
        <begin position="103"/>
        <end position="124"/>
    </location>
</feature>
<evidence type="ECO:0000313" key="4">
    <source>
        <dbReference type="Proteomes" id="UP000199495"/>
    </source>
</evidence>
<dbReference type="PANTHER" id="PTHR22911:SF135">
    <property type="entry name" value="BLR4310 PROTEIN"/>
    <property type="match status" value="1"/>
</dbReference>
<protein>
    <submittedName>
        <fullName evidence="3">EamA domain-containing membrane protein RarD</fullName>
    </submittedName>
</protein>
<feature type="transmembrane region" description="Helical" evidence="1">
    <location>
        <begin position="21"/>
        <end position="44"/>
    </location>
</feature>
<organism evidence="3 4">
    <name type="scientific">Pelagibacterium luteolum</name>
    <dbReference type="NCBI Taxonomy" id="440168"/>
    <lineage>
        <taxon>Bacteria</taxon>
        <taxon>Pseudomonadati</taxon>
        <taxon>Pseudomonadota</taxon>
        <taxon>Alphaproteobacteria</taxon>
        <taxon>Hyphomicrobiales</taxon>
        <taxon>Devosiaceae</taxon>
        <taxon>Pelagibacterium</taxon>
    </lineage>
</organism>
<dbReference type="Pfam" id="PF00892">
    <property type="entry name" value="EamA"/>
    <property type="match status" value="2"/>
</dbReference>
<evidence type="ECO:0000313" key="3">
    <source>
        <dbReference type="EMBL" id="SDG94019.1"/>
    </source>
</evidence>
<keyword evidence="1" id="KW-1133">Transmembrane helix</keyword>
<feature type="transmembrane region" description="Helical" evidence="1">
    <location>
        <begin position="222"/>
        <end position="242"/>
    </location>
</feature>
<feature type="domain" description="EamA" evidence="2">
    <location>
        <begin position="159"/>
        <end position="293"/>
    </location>
</feature>
<feature type="transmembrane region" description="Helical" evidence="1">
    <location>
        <begin position="188"/>
        <end position="210"/>
    </location>
</feature>
<feature type="transmembrane region" description="Helical" evidence="1">
    <location>
        <begin position="254"/>
        <end position="273"/>
    </location>
</feature>
<dbReference type="EMBL" id="FNCS01000013">
    <property type="protein sequence ID" value="SDG94019.1"/>
    <property type="molecule type" value="Genomic_DNA"/>
</dbReference>
<keyword evidence="1" id="KW-0812">Transmembrane</keyword>
<feature type="transmembrane region" description="Helical" evidence="1">
    <location>
        <begin position="131"/>
        <end position="148"/>
    </location>
</feature>
<dbReference type="InterPro" id="IPR037185">
    <property type="entry name" value="EmrE-like"/>
</dbReference>
<keyword evidence="1" id="KW-0472">Membrane</keyword>
<dbReference type="SUPFAM" id="SSF103481">
    <property type="entry name" value="Multidrug resistance efflux transporter EmrE"/>
    <property type="match status" value="2"/>
</dbReference>
<feature type="transmembrane region" description="Helical" evidence="1">
    <location>
        <begin position="154"/>
        <end position="176"/>
    </location>
</feature>
<dbReference type="RefSeq" id="WP_210183942.1">
    <property type="nucleotide sequence ID" value="NZ_FNCS01000013.1"/>
</dbReference>
<keyword evidence="4" id="KW-1185">Reference proteome</keyword>
<evidence type="ECO:0000256" key="1">
    <source>
        <dbReference type="SAM" id="Phobius"/>
    </source>
</evidence>
<dbReference type="AlphaFoldDB" id="A0A1G7YCG9"/>
<feature type="transmembrane region" description="Helical" evidence="1">
    <location>
        <begin position="77"/>
        <end position="97"/>
    </location>
</feature>
<feature type="transmembrane region" description="Helical" evidence="1">
    <location>
        <begin position="279"/>
        <end position="296"/>
    </location>
</feature>
<dbReference type="Proteomes" id="UP000199495">
    <property type="component" value="Unassembled WGS sequence"/>
</dbReference>
<feature type="transmembrane region" description="Helical" evidence="1">
    <location>
        <begin position="50"/>
        <end position="68"/>
    </location>
</feature>
<reference evidence="3 4" key="1">
    <citation type="submission" date="2016-10" db="EMBL/GenBank/DDBJ databases">
        <authorList>
            <person name="de Groot N.N."/>
        </authorList>
    </citation>
    <scope>NUCLEOTIDE SEQUENCE [LARGE SCALE GENOMIC DNA]</scope>
    <source>
        <strain evidence="3 4">CGMCC 1.10267</strain>
    </source>
</reference>
<evidence type="ECO:0000259" key="2">
    <source>
        <dbReference type="Pfam" id="PF00892"/>
    </source>
</evidence>
<dbReference type="STRING" id="440168.SAMN04487974_11344"/>
<dbReference type="PANTHER" id="PTHR22911">
    <property type="entry name" value="ACYL-MALONYL CONDENSING ENZYME-RELATED"/>
    <property type="match status" value="1"/>
</dbReference>
<dbReference type="Gene3D" id="1.10.3730.20">
    <property type="match status" value="1"/>
</dbReference>
<accession>A0A1G7YCG9</accession>
<feature type="domain" description="EamA" evidence="2">
    <location>
        <begin position="18"/>
        <end position="148"/>
    </location>
</feature>
<dbReference type="InterPro" id="IPR000620">
    <property type="entry name" value="EamA_dom"/>
</dbReference>
<gene>
    <name evidence="3" type="ORF">SAMN04487974_11344</name>
</gene>
<proteinExistence type="predicted"/>
<dbReference type="GO" id="GO:0016020">
    <property type="term" value="C:membrane"/>
    <property type="evidence" value="ECO:0007669"/>
    <property type="project" value="InterPro"/>
</dbReference>